<dbReference type="EMBL" id="QYUL01000001">
    <property type="protein sequence ID" value="RJF84653.1"/>
    <property type="molecule type" value="Genomic_DNA"/>
</dbReference>
<evidence type="ECO:0000313" key="2">
    <source>
        <dbReference type="Proteomes" id="UP000283458"/>
    </source>
</evidence>
<keyword evidence="2" id="KW-1185">Reference proteome</keyword>
<protein>
    <submittedName>
        <fullName evidence="1">Uncharacterized protein</fullName>
    </submittedName>
</protein>
<dbReference type="Proteomes" id="UP000283458">
    <property type="component" value="Unassembled WGS sequence"/>
</dbReference>
<name>A0A418W3Q0_9PROT</name>
<sequence>MGAAVNSPADVAQAWMNMWMAPLSGAFQPGAKMPLSGNVTQDINPWAQWMKNANFGMFNINVGTGKHAEAERKVEQELGGQFEVLMIVTEALAVLVKDVNVAALPADRDRLAILKLKELVDELDVFPDDYWNWSAPTPAPNHPAVIDA</sequence>
<dbReference type="AlphaFoldDB" id="A0A418W3Q0"/>
<proteinExistence type="predicted"/>
<gene>
    <name evidence="1" type="ORF">D3877_09130</name>
</gene>
<comment type="caution">
    <text evidence="1">The sequence shown here is derived from an EMBL/GenBank/DDBJ whole genome shotgun (WGS) entry which is preliminary data.</text>
</comment>
<reference evidence="1 2" key="1">
    <citation type="submission" date="2018-09" db="EMBL/GenBank/DDBJ databases">
        <authorList>
            <person name="Zhu H."/>
        </authorList>
    </citation>
    <scope>NUCLEOTIDE SEQUENCE [LARGE SCALE GENOMIC DNA]</scope>
    <source>
        <strain evidence="1 2">K2W22B-5</strain>
    </source>
</reference>
<organism evidence="1 2">
    <name type="scientific">Azospirillum cavernae</name>
    <dbReference type="NCBI Taxonomy" id="2320860"/>
    <lineage>
        <taxon>Bacteria</taxon>
        <taxon>Pseudomonadati</taxon>
        <taxon>Pseudomonadota</taxon>
        <taxon>Alphaproteobacteria</taxon>
        <taxon>Rhodospirillales</taxon>
        <taxon>Azospirillaceae</taxon>
        <taxon>Azospirillum</taxon>
    </lineage>
</organism>
<evidence type="ECO:0000313" key="1">
    <source>
        <dbReference type="EMBL" id="RJF84653.1"/>
    </source>
</evidence>
<accession>A0A418W3Q0</accession>